<dbReference type="Proteomes" id="UP000272706">
    <property type="component" value="Unassembled WGS sequence"/>
</dbReference>
<keyword evidence="2" id="KW-1185">Reference proteome</keyword>
<accession>A0A3A5JXL0</accession>
<sequence>AVLFPARERGQAKAEARPAARRVEFPAGRGAGTALDWDCPAPIAGLALVPTNSSL</sequence>
<protein>
    <submittedName>
        <fullName evidence="1">Transcriptional regulator</fullName>
    </submittedName>
</protein>
<evidence type="ECO:0000313" key="1">
    <source>
        <dbReference type="EMBL" id="RJT27751.1"/>
    </source>
</evidence>
<organism evidence="1 2">
    <name type="scientific">Mesorhizobium waimense</name>
    <dbReference type="NCBI Taxonomy" id="1300307"/>
    <lineage>
        <taxon>Bacteria</taxon>
        <taxon>Pseudomonadati</taxon>
        <taxon>Pseudomonadota</taxon>
        <taxon>Alphaproteobacteria</taxon>
        <taxon>Hyphomicrobiales</taxon>
        <taxon>Phyllobacteriaceae</taxon>
        <taxon>Mesorhizobium</taxon>
    </lineage>
</organism>
<dbReference type="EMBL" id="QZWZ01000059">
    <property type="protein sequence ID" value="RJT27751.1"/>
    <property type="molecule type" value="Genomic_DNA"/>
</dbReference>
<name>A0A3A5JXL0_9HYPH</name>
<dbReference type="AlphaFoldDB" id="A0A3A5JXL0"/>
<evidence type="ECO:0000313" key="2">
    <source>
        <dbReference type="Proteomes" id="UP000272706"/>
    </source>
</evidence>
<comment type="caution">
    <text evidence="1">The sequence shown here is derived from an EMBL/GenBank/DDBJ whole genome shotgun (WGS) entry which is preliminary data.</text>
</comment>
<proteinExistence type="predicted"/>
<gene>
    <name evidence="1" type="ORF">D3227_35535</name>
</gene>
<feature type="non-terminal residue" evidence="1">
    <location>
        <position position="1"/>
    </location>
</feature>
<reference evidence="1 2" key="1">
    <citation type="submission" date="2018-09" db="EMBL/GenBank/DDBJ databases">
        <title>Mesorhizobium carmichaelinearum sp. nov. isolated from Carmichaelinea spp. root nodules in New Zealand.</title>
        <authorList>
            <person name="De Meyer S.E."/>
        </authorList>
    </citation>
    <scope>NUCLEOTIDE SEQUENCE [LARGE SCALE GENOMIC DNA]</scope>
    <source>
        <strain evidence="1 2">ICMP19557</strain>
    </source>
</reference>